<feature type="transmembrane region" description="Helical" evidence="1">
    <location>
        <begin position="158"/>
        <end position="178"/>
    </location>
</feature>
<proteinExistence type="predicted"/>
<feature type="transmembrane region" description="Helical" evidence="1">
    <location>
        <begin position="297"/>
        <end position="315"/>
    </location>
</feature>
<evidence type="ECO:0000256" key="1">
    <source>
        <dbReference type="SAM" id="Phobius"/>
    </source>
</evidence>
<feature type="transmembrane region" description="Helical" evidence="1">
    <location>
        <begin position="12"/>
        <end position="28"/>
    </location>
</feature>
<accession>A0A1H9YSC3</accession>
<evidence type="ECO:0000313" key="3">
    <source>
        <dbReference type="Proteomes" id="UP000199800"/>
    </source>
</evidence>
<keyword evidence="1" id="KW-0472">Membrane</keyword>
<organism evidence="2 3">
    <name type="scientific">[Clostridium] polysaccharolyticum</name>
    <dbReference type="NCBI Taxonomy" id="29364"/>
    <lineage>
        <taxon>Bacteria</taxon>
        <taxon>Bacillati</taxon>
        <taxon>Bacillota</taxon>
        <taxon>Clostridia</taxon>
        <taxon>Lachnospirales</taxon>
        <taxon>Lachnospiraceae</taxon>
    </lineage>
</organism>
<feature type="transmembrane region" description="Helical" evidence="1">
    <location>
        <begin position="190"/>
        <end position="213"/>
    </location>
</feature>
<name>A0A1H9YSC3_9FIRM</name>
<evidence type="ECO:0000313" key="2">
    <source>
        <dbReference type="EMBL" id="SES71421.1"/>
    </source>
</evidence>
<reference evidence="2 3" key="1">
    <citation type="submission" date="2016-10" db="EMBL/GenBank/DDBJ databases">
        <authorList>
            <person name="de Groot N.N."/>
        </authorList>
    </citation>
    <scope>NUCLEOTIDE SEQUENCE [LARGE SCALE GENOMIC DNA]</scope>
    <source>
        <strain evidence="2 3">DSM 1801</strain>
    </source>
</reference>
<dbReference type="STRING" id="29364.SAMN04487772_102151"/>
<dbReference type="Proteomes" id="UP000199800">
    <property type="component" value="Unassembled WGS sequence"/>
</dbReference>
<dbReference type="AlphaFoldDB" id="A0A1H9YSC3"/>
<keyword evidence="1" id="KW-0812">Transmembrane</keyword>
<keyword evidence="1" id="KW-1133">Transmembrane helix</keyword>
<protein>
    <submittedName>
        <fullName evidence="2">Uncharacterized protein</fullName>
    </submittedName>
</protein>
<sequence length="485" mass="57180">MEGTRALGKKDIVYWLINAVGIIVFLHYRRSIVKEKKEVKKLKSFLAFLEQIFYEYTVYQNVEATFQSCMEKAEHNLPKTIKEVYEEGCFGEGEELRKYKKKDFFVFYYHFLMYSYLAMEYGDSIEDSTYLKNISFLKKQIFLWILNWEKIQHDFAGLIYLILIPVQLLKVIEVWGVYNLSDLSRYYDGSYGVVTRYAIVLITLLCFQITMWLRRDYSVHFYESRRLTEAVKNPFVERYYSWWLKHWTKKAKKRIRILQISSSRLKLQEFCFIHDVLFLSSLGLNVVMLYPMLFIGLYAPLIIVVASFLLSFILARIPEWYLEIRTYLMKKQKEDECYLFYGLFRMIVAEGYGDVDEILNVLELGSDIFEPVLQVCMDEYSYDNEEALEHGKSLAPFGLFMKLLDVLKVSEITGLEQAMTPLLLELENYAERRKQENEISAVNRGALGTFAAFIPAIAVIGLYLIVPFVLESLVQLEVYVKQIVF</sequence>
<keyword evidence="3" id="KW-1185">Reference proteome</keyword>
<gene>
    <name evidence="2" type="ORF">SAMN04487772_102151</name>
</gene>
<feature type="transmembrane region" description="Helical" evidence="1">
    <location>
        <begin position="441"/>
        <end position="466"/>
    </location>
</feature>
<dbReference type="EMBL" id="FOHN01000002">
    <property type="protein sequence ID" value="SES71421.1"/>
    <property type="molecule type" value="Genomic_DNA"/>
</dbReference>